<dbReference type="InterPro" id="IPR036940">
    <property type="entry name" value="PI3/4_kinase_cat_sf"/>
</dbReference>
<dbReference type="GO" id="GO:0005737">
    <property type="term" value="C:cytoplasm"/>
    <property type="evidence" value="ECO:0007669"/>
    <property type="project" value="TreeGrafter"/>
</dbReference>
<feature type="domain" description="PIK helical" evidence="7">
    <location>
        <begin position="1"/>
        <end position="101"/>
    </location>
</feature>
<dbReference type="AlphaFoldDB" id="A0A7S3PBL0"/>
<proteinExistence type="predicted"/>
<dbReference type="GO" id="GO:0048015">
    <property type="term" value="P:phosphatidylinositol-mediated signaling"/>
    <property type="evidence" value="ECO:0007669"/>
    <property type="project" value="TreeGrafter"/>
</dbReference>
<dbReference type="InterPro" id="IPR001263">
    <property type="entry name" value="PI3K_accessory_dom"/>
</dbReference>
<evidence type="ECO:0000256" key="4">
    <source>
        <dbReference type="ARBA" id="ARBA00022777"/>
    </source>
</evidence>
<dbReference type="InterPro" id="IPR011009">
    <property type="entry name" value="Kinase-like_dom_sf"/>
</dbReference>
<reference evidence="8" key="1">
    <citation type="submission" date="2021-01" db="EMBL/GenBank/DDBJ databases">
        <authorList>
            <person name="Corre E."/>
            <person name="Pelletier E."/>
            <person name="Niang G."/>
            <person name="Scheremetjew M."/>
            <person name="Finn R."/>
            <person name="Kale V."/>
            <person name="Holt S."/>
            <person name="Cochrane G."/>
            <person name="Meng A."/>
            <person name="Brown T."/>
            <person name="Cohen L."/>
        </authorList>
    </citation>
    <scope>NUCLEOTIDE SEQUENCE</scope>
    <source>
        <strain evidence="8">CCMP127</strain>
    </source>
</reference>
<dbReference type="Pfam" id="PF00454">
    <property type="entry name" value="PI3_PI4_kinase"/>
    <property type="match status" value="1"/>
</dbReference>
<dbReference type="EMBL" id="HBIM01020046">
    <property type="protein sequence ID" value="CAE0418209.1"/>
    <property type="molecule type" value="Transcribed_RNA"/>
</dbReference>
<gene>
    <name evidence="8" type="ORF">ACOF00016_LOCUS15095</name>
</gene>
<organism evidence="8">
    <name type="scientific">Amphora coffeiformis</name>
    <dbReference type="NCBI Taxonomy" id="265554"/>
    <lineage>
        <taxon>Eukaryota</taxon>
        <taxon>Sar</taxon>
        <taxon>Stramenopiles</taxon>
        <taxon>Ochrophyta</taxon>
        <taxon>Bacillariophyta</taxon>
        <taxon>Bacillariophyceae</taxon>
        <taxon>Bacillariophycidae</taxon>
        <taxon>Thalassiophysales</taxon>
        <taxon>Catenulaceae</taxon>
        <taxon>Amphora</taxon>
    </lineage>
</organism>
<evidence type="ECO:0000259" key="6">
    <source>
        <dbReference type="PROSITE" id="PS50290"/>
    </source>
</evidence>
<evidence type="ECO:0000313" key="8">
    <source>
        <dbReference type="EMBL" id="CAE0418209.1"/>
    </source>
</evidence>
<dbReference type="Gene3D" id="1.10.1070.11">
    <property type="entry name" value="Phosphatidylinositol 3-/4-kinase, catalytic domain"/>
    <property type="match status" value="1"/>
</dbReference>
<evidence type="ECO:0000256" key="1">
    <source>
        <dbReference type="ARBA" id="ARBA00001686"/>
    </source>
</evidence>
<feature type="compositionally biased region" description="Acidic residues" evidence="5">
    <location>
        <begin position="398"/>
        <end position="419"/>
    </location>
</feature>
<dbReference type="InterPro" id="IPR015433">
    <property type="entry name" value="PI3/4_kinase"/>
</dbReference>
<dbReference type="GO" id="GO:0004430">
    <property type="term" value="F:1-phosphatidylinositol 4-kinase activity"/>
    <property type="evidence" value="ECO:0007669"/>
    <property type="project" value="UniProtKB-EC"/>
</dbReference>
<evidence type="ECO:0000259" key="7">
    <source>
        <dbReference type="PROSITE" id="PS51545"/>
    </source>
</evidence>
<dbReference type="PROSITE" id="PS00916">
    <property type="entry name" value="PI3_4_KINASE_2"/>
    <property type="match status" value="1"/>
</dbReference>
<evidence type="ECO:0000256" key="3">
    <source>
        <dbReference type="ARBA" id="ARBA00022679"/>
    </source>
</evidence>
<keyword evidence="3" id="KW-0808">Transferase</keyword>
<dbReference type="PANTHER" id="PTHR10048:SF22">
    <property type="entry name" value="PHOSPHATIDYLINOSITOL 4-KINASE BETA"/>
    <property type="match status" value="1"/>
</dbReference>
<dbReference type="PANTHER" id="PTHR10048">
    <property type="entry name" value="PHOSPHATIDYLINOSITOL KINASE"/>
    <property type="match status" value="1"/>
</dbReference>
<feature type="region of interest" description="Disordered" evidence="5">
    <location>
        <begin position="398"/>
        <end position="474"/>
    </location>
</feature>
<dbReference type="SUPFAM" id="SSF56112">
    <property type="entry name" value="Protein kinase-like (PK-like)"/>
    <property type="match status" value="1"/>
</dbReference>
<name>A0A7S3PBL0_9STRA</name>
<dbReference type="EC" id="2.7.1.67" evidence="2"/>
<sequence>MLLWSFRDDASVVKFMAQFVSKYAASRHVFDGIEFYLPQLAHMIIHLEVEWDDAILERFALVIAQQSLHFALQLNWILQGALEDYKPECNDGTPNESYSPMFYSRCLKLLKNVERCIVYGKPRAADFQRLYEQGKITKEELKILELSDRHFNALQITDANAHVEMGALDGTLLVKLPPSEKNKGAGFVSRFCVLEKNVLNVFLPKKGCSGGLHLDRAMSLVRADVQTVDEHTIRVTKKLYKFEIKCSTPQEATLWTRRLSEEAQESTLFQSEAVKNDLTPTQLDRFNFFENERKFVKDLTQIAEDLRFQDREHRKANAPGLMEKLHIPEMVYSPLCNSSDIWRRVSATIHKETRVFNTKERCPVVMNFISKRGEKVNGVKTDPNLDVAEYMHAYLEVSEDVEPLEEVEETKEEDEEADPVENGHEVQVEEGNKENDGNDSDKDNEMRASSHGSIANVWQEDEEHDDNAKKGGNRVQRLLRESVIAVPSRISKRLGVTMNRRGSSRLISVMDRQTQVQPLVPILEGSRGAQAADELDNASVGDGTVVSVERSSVLIKDHLVLGSLDEGDIDFESISRASNFVCGGVLWAEKSATMLEQVTKEKSDPLDSDAVQMEIISCLAKSNDDLRQEVFIMQMIHYYKSVFAQAKLPLWLKTYRILSTSSSEGLIEVLTDATSLDGLKKAEGYPVEGGLRAYFKKVYGGPDSKAFKAAQKNFMQSLAGYAVVAYLLGLKDRHNGNIMIDTRGHLIFIDFGFAMGMAPGHEFSMERAPFKLTKEYVEVMGGVNSDCYKEFERLFVAGFEEARKNYQVALGLVEVMMFKSNYPCFSGWRYGNGKALTRFEKRLMLHVPNNQVKRRALRLIRRAKQHFGTYLYDVFQKATNGYAM</sequence>
<dbReference type="InterPro" id="IPR000403">
    <property type="entry name" value="PI3/4_kinase_cat_dom"/>
</dbReference>
<feature type="domain" description="PI3K/PI4K catalytic" evidence="6">
    <location>
        <begin position="592"/>
        <end position="868"/>
    </location>
</feature>
<dbReference type="SMART" id="SM00233">
    <property type="entry name" value="PH"/>
    <property type="match status" value="1"/>
</dbReference>
<evidence type="ECO:0000256" key="2">
    <source>
        <dbReference type="ARBA" id="ARBA00012169"/>
    </source>
</evidence>
<accession>A0A7S3PBL0</accession>
<dbReference type="GO" id="GO:0016020">
    <property type="term" value="C:membrane"/>
    <property type="evidence" value="ECO:0007669"/>
    <property type="project" value="TreeGrafter"/>
</dbReference>
<dbReference type="PROSITE" id="PS50290">
    <property type="entry name" value="PI3_4_KINASE_3"/>
    <property type="match status" value="1"/>
</dbReference>
<keyword evidence="4" id="KW-0418">Kinase</keyword>
<dbReference type="FunFam" id="1.10.1070.11:FF:000016">
    <property type="entry name" value="PIK1p Phosphatidylinositol 4-kinase"/>
    <property type="match status" value="1"/>
</dbReference>
<dbReference type="SMART" id="SM00146">
    <property type="entry name" value="PI3Kc"/>
    <property type="match status" value="1"/>
</dbReference>
<dbReference type="PROSITE" id="PS51545">
    <property type="entry name" value="PIK_HELICAL"/>
    <property type="match status" value="1"/>
</dbReference>
<dbReference type="InterPro" id="IPR018936">
    <property type="entry name" value="PI3/4_kinase_CS"/>
</dbReference>
<dbReference type="Gene3D" id="3.30.1010.10">
    <property type="entry name" value="Phosphatidylinositol 3-kinase Catalytic Subunit, Chain A, domain 4"/>
    <property type="match status" value="1"/>
</dbReference>
<dbReference type="GO" id="GO:0046854">
    <property type="term" value="P:phosphatidylinositol phosphate biosynthetic process"/>
    <property type="evidence" value="ECO:0007669"/>
    <property type="project" value="InterPro"/>
</dbReference>
<dbReference type="PROSITE" id="PS00915">
    <property type="entry name" value="PI3_4_KINASE_1"/>
    <property type="match status" value="1"/>
</dbReference>
<evidence type="ECO:0000256" key="5">
    <source>
        <dbReference type="SAM" id="MobiDB-lite"/>
    </source>
</evidence>
<comment type="catalytic activity">
    <reaction evidence="1">
        <text>a 1,2-diacyl-sn-glycero-3-phospho-(1D-myo-inositol) + ATP = a 1,2-diacyl-sn-glycero-3-phospho-(1D-myo-inositol 4-phosphate) + ADP + H(+)</text>
        <dbReference type="Rhea" id="RHEA:19877"/>
        <dbReference type="ChEBI" id="CHEBI:15378"/>
        <dbReference type="ChEBI" id="CHEBI:30616"/>
        <dbReference type="ChEBI" id="CHEBI:57880"/>
        <dbReference type="ChEBI" id="CHEBI:58178"/>
        <dbReference type="ChEBI" id="CHEBI:456216"/>
        <dbReference type="EC" id="2.7.1.67"/>
    </reaction>
</comment>
<dbReference type="InterPro" id="IPR001849">
    <property type="entry name" value="PH_domain"/>
</dbReference>
<feature type="compositionally biased region" description="Basic and acidic residues" evidence="5">
    <location>
        <begin position="421"/>
        <end position="448"/>
    </location>
</feature>
<protein>
    <recommendedName>
        <fullName evidence="2">1-phosphatidylinositol 4-kinase</fullName>
        <ecNumber evidence="2">2.7.1.67</ecNumber>
    </recommendedName>
</protein>